<keyword evidence="4" id="KW-0378">Hydrolase</keyword>
<evidence type="ECO:0000256" key="3">
    <source>
        <dbReference type="PIRSR" id="PIRSR601461-1"/>
    </source>
</evidence>
<dbReference type="GO" id="GO:0006508">
    <property type="term" value="P:proteolysis"/>
    <property type="evidence" value="ECO:0007669"/>
    <property type="project" value="UniProtKB-KW"/>
</dbReference>
<evidence type="ECO:0000313" key="8">
    <source>
        <dbReference type="Proteomes" id="UP001215280"/>
    </source>
</evidence>
<organism evidence="7 8">
    <name type="scientific">Mycena maculata</name>
    <dbReference type="NCBI Taxonomy" id="230809"/>
    <lineage>
        <taxon>Eukaryota</taxon>
        <taxon>Fungi</taxon>
        <taxon>Dikarya</taxon>
        <taxon>Basidiomycota</taxon>
        <taxon>Agaricomycotina</taxon>
        <taxon>Agaricomycetes</taxon>
        <taxon>Agaricomycetidae</taxon>
        <taxon>Agaricales</taxon>
        <taxon>Marasmiineae</taxon>
        <taxon>Mycenaceae</taxon>
        <taxon>Mycena</taxon>
    </lineage>
</organism>
<feature type="active site" evidence="3">
    <location>
        <position position="277"/>
    </location>
</feature>
<evidence type="ECO:0000259" key="6">
    <source>
        <dbReference type="PROSITE" id="PS51767"/>
    </source>
</evidence>
<dbReference type="GO" id="GO:0004190">
    <property type="term" value="F:aspartic-type endopeptidase activity"/>
    <property type="evidence" value="ECO:0007669"/>
    <property type="project" value="UniProtKB-KW"/>
</dbReference>
<dbReference type="PANTHER" id="PTHR47966:SF51">
    <property type="entry name" value="BETA-SITE APP-CLEAVING ENZYME, ISOFORM A-RELATED"/>
    <property type="match status" value="1"/>
</dbReference>
<keyword evidence="2 4" id="KW-0064">Aspartyl protease</keyword>
<protein>
    <submittedName>
        <fullName evidence="7">Aspartic peptidase domain-containing protein</fullName>
    </submittedName>
</protein>
<dbReference type="PROSITE" id="PS51767">
    <property type="entry name" value="PEPTIDASE_A1"/>
    <property type="match status" value="1"/>
</dbReference>
<dbReference type="InterPro" id="IPR033121">
    <property type="entry name" value="PEPTIDASE_A1"/>
</dbReference>
<feature type="active site" evidence="3">
    <location>
        <position position="97"/>
    </location>
</feature>
<evidence type="ECO:0000313" key="7">
    <source>
        <dbReference type="EMBL" id="KAJ7730617.1"/>
    </source>
</evidence>
<dbReference type="SUPFAM" id="SSF50630">
    <property type="entry name" value="Acid proteases"/>
    <property type="match status" value="1"/>
</dbReference>
<dbReference type="PANTHER" id="PTHR47966">
    <property type="entry name" value="BETA-SITE APP-CLEAVING ENZYME, ISOFORM A-RELATED"/>
    <property type="match status" value="1"/>
</dbReference>
<dbReference type="PRINTS" id="PR00792">
    <property type="entry name" value="PEPSIN"/>
</dbReference>
<reference evidence="7" key="1">
    <citation type="submission" date="2023-03" db="EMBL/GenBank/DDBJ databases">
        <title>Massive genome expansion in bonnet fungi (Mycena s.s.) driven by repeated elements and novel gene families across ecological guilds.</title>
        <authorList>
            <consortium name="Lawrence Berkeley National Laboratory"/>
            <person name="Harder C.B."/>
            <person name="Miyauchi S."/>
            <person name="Viragh M."/>
            <person name="Kuo A."/>
            <person name="Thoen E."/>
            <person name="Andreopoulos B."/>
            <person name="Lu D."/>
            <person name="Skrede I."/>
            <person name="Drula E."/>
            <person name="Henrissat B."/>
            <person name="Morin E."/>
            <person name="Kohler A."/>
            <person name="Barry K."/>
            <person name="LaButti K."/>
            <person name="Morin E."/>
            <person name="Salamov A."/>
            <person name="Lipzen A."/>
            <person name="Mereny Z."/>
            <person name="Hegedus B."/>
            <person name="Baldrian P."/>
            <person name="Stursova M."/>
            <person name="Weitz H."/>
            <person name="Taylor A."/>
            <person name="Grigoriev I.V."/>
            <person name="Nagy L.G."/>
            <person name="Martin F."/>
            <person name="Kauserud H."/>
        </authorList>
    </citation>
    <scope>NUCLEOTIDE SEQUENCE</scope>
    <source>
        <strain evidence="7">CBHHK188m</strain>
    </source>
</reference>
<dbReference type="EMBL" id="JARJLG010000189">
    <property type="protein sequence ID" value="KAJ7730617.1"/>
    <property type="molecule type" value="Genomic_DNA"/>
</dbReference>
<evidence type="ECO:0000256" key="1">
    <source>
        <dbReference type="ARBA" id="ARBA00007447"/>
    </source>
</evidence>
<dbReference type="InterPro" id="IPR034164">
    <property type="entry name" value="Pepsin-like_dom"/>
</dbReference>
<accession>A0AAD7MSX5</accession>
<dbReference type="Proteomes" id="UP001215280">
    <property type="component" value="Unassembled WGS sequence"/>
</dbReference>
<feature type="chain" id="PRO_5041915847" evidence="5">
    <location>
        <begin position="21"/>
        <end position="394"/>
    </location>
</feature>
<gene>
    <name evidence="7" type="ORF">DFH07DRAFT_993022</name>
</gene>
<dbReference type="CDD" id="cd05471">
    <property type="entry name" value="pepsin_like"/>
    <property type="match status" value="1"/>
</dbReference>
<keyword evidence="5" id="KW-0732">Signal</keyword>
<dbReference type="InterPro" id="IPR021109">
    <property type="entry name" value="Peptidase_aspartic_dom_sf"/>
</dbReference>
<evidence type="ECO:0000256" key="5">
    <source>
        <dbReference type="SAM" id="SignalP"/>
    </source>
</evidence>
<comment type="similarity">
    <text evidence="1 4">Belongs to the peptidase A1 family.</text>
</comment>
<dbReference type="PROSITE" id="PS00141">
    <property type="entry name" value="ASP_PROTEASE"/>
    <property type="match status" value="2"/>
</dbReference>
<keyword evidence="4" id="KW-0645">Protease</keyword>
<dbReference type="Pfam" id="PF00026">
    <property type="entry name" value="Asp"/>
    <property type="match status" value="1"/>
</dbReference>
<sequence>MGRLGLQLTLVAVLFNLALATPTPGSSFVTVPFVKKAHFSKTAAEILQKDLARLDNFAARFGSLTKRAVGEVPATNEDDTYVVSTQVGSQTFSLIVDTGSSNTWVGAGTKLVAGSTAVNSGKAFAVTYGSGSVSGTEFTDTVTVGGLTVTKQGVGDGTRSTGFEGVDGIIGFGPVDLTEDTVSGQTTVPTVLDNLLAQGVITTEVLGVSFLPESGSDTDDTNGELTIGGTDSSKFTGSITFVPKTTTSPYSEFWGISVTSLSFGSTTLSSAANAIVDTGTTLILIPQAAYNAFLKAAGGTTDSTTGLATFTKEPTSNFVFDIGGVSFTLTPTQFLIPKAQYADFGLTGNNFFSWIANGGTDTADINFIIGQKFLENFYAEFDTTNSRVGFATAI</sequence>
<comment type="caution">
    <text evidence="7">The sequence shown here is derived from an EMBL/GenBank/DDBJ whole genome shotgun (WGS) entry which is preliminary data.</text>
</comment>
<proteinExistence type="inferred from homology"/>
<dbReference type="Gene3D" id="2.40.70.10">
    <property type="entry name" value="Acid Proteases"/>
    <property type="match status" value="2"/>
</dbReference>
<dbReference type="InterPro" id="IPR001969">
    <property type="entry name" value="Aspartic_peptidase_AS"/>
</dbReference>
<evidence type="ECO:0000256" key="4">
    <source>
        <dbReference type="RuleBase" id="RU000454"/>
    </source>
</evidence>
<dbReference type="InterPro" id="IPR001461">
    <property type="entry name" value="Aspartic_peptidase_A1"/>
</dbReference>
<evidence type="ECO:0000256" key="2">
    <source>
        <dbReference type="ARBA" id="ARBA00022750"/>
    </source>
</evidence>
<keyword evidence="8" id="KW-1185">Reference proteome</keyword>
<feature type="signal peptide" evidence="5">
    <location>
        <begin position="1"/>
        <end position="20"/>
    </location>
</feature>
<name>A0AAD7MSX5_9AGAR</name>
<feature type="domain" description="Peptidase A1" evidence="6">
    <location>
        <begin position="81"/>
        <end position="391"/>
    </location>
</feature>
<dbReference type="AlphaFoldDB" id="A0AAD7MSX5"/>